<accession>A0A2N0RAJ2</accession>
<gene>
    <name evidence="2" type="ORF">RhiirA1_468191</name>
</gene>
<dbReference type="EMBL" id="LLXH01001163">
    <property type="protein sequence ID" value="PKC60323.1"/>
    <property type="molecule type" value="Genomic_DNA"/>
</dbReference>
<evidence type="ECO:0000256" key="1">
    <source>
        <dbReference type="SAM" id="MobiDB-lite"/>
    </source>
</evidence>
<dbReference type="Proteomes" id="UP000232688">
    <property type="component" value="Unassembled WGS sequence"/>
</dbReference>
<reference evidence="2 3" key="1">
    <citation type="submission" date="2017-10" db="EMBL/GenBank/DDBJ databases">
        <title>Extensive intraspecific genome diversity in a model arbuscular mycorrhizal fungus.</title>
        <authorList>
            <person name="Chen E.C.H."/>
            <person name="Morin E."/>
            <person name="Baudet D."/>
            <person name="Noel J."/>
            <person name="Ndikumana S."/>
            <person name="Charron P."/>
            <person name="St-Onge C."/>
            <person name="Giorgi J."/>
            <person name="Grigoriev I.V."/>
            <person name="Roux C."/>
            <person name="Martin F.M."/>
            <person name="Corradi N."/>
        </authorList>
    </citation>
    <scope>NUCLEOTIDE SEQUENCE [LARGE SCALE GENOMIC DNA]</scope>
    <source>
        <strain evidence="2 3">A1</strain>
    </source>
</reference>
<feature type="compositionally biased region" description="Basic residues" evidence="1">
    <location>
        <begin position="8"/>
        <end position="22"/>
    </location>
</feature>
<sequence length="276" mass="32870">MEIDKETQKKKKRPNKKRKRAWSQHAKIGTITKIGIDMSDKDEDHLKKHFAEKSHDITFYDVPAYWSDEKILGLLNANVGVVEHIRCKRCYKYKTVRVMLRFSNAYEKIYKEGGVNVLLTRNNDRTYFIRMFDSRLSYSKVKDKFRWQAIKRLENGVQNDDILVIKDMVKTFHVFFGKIIRVKGMRFIILYFNTESDLMTAINKSIQRFDMGSGLLIKKEDDYISESGELREVNRRFAYFTYKNNASRSNGFRMEWKQQGGSSTHSTLSRRHNKWW</sequence>
<dbReference type="VEuPathDB" id="FungiDB:RhiirA1_468191"/>
<feature type="region of interest" description="Disordered" evidence="1">
    <location>
        <begin position="1"/>
        <end position="24"/>
    </location>
</feature>
<evidence type="ECO:0000313" key="2">
    <source>
        <dbReference type="EMBL" id="PKC60323.1"/>
    </source>
</evidence>
<comment type="caution">
    <text evidence="2">The sequence shown here is derived from an EMBL/GenBank/DDBJ whole genome shotgun (WGS) entry which is preliminary data.</text>
</comment>
<organism evidence="2 3">
    <name type="scientific">Rhizophagus irregularis</name>
    <dbReference type="NCBI Taxonomy" id="588596"/>
    <lineage>
        <taxon>Eukaryota</taxon>
        <taxon>Fungi</taxon>
        <taxon>Fungi incertae sedis</taxon>
        <taxon>Mucoromycota</taxon>
        <taxon>Glomeromycotina</taxon>
        <taxon>Glomeromycetes</taxon>
        <taxon>Glomerales</taxon>
        <taxon>Glomeraceae</taxon>
        <taxon>Rhizophagus</taxon>
    </lineage>
</organism>
<proteinExistence type="predicted"/>
<reference evidence="2 3" key="2">
    <citation type="submission" date="2017-10" db="EMBL/GenBank/DDBJ databases">
        <title>Genome analyses suggest a sexual origin of heterokaryosis in a supposedly ancient asexual fungus.</title>
        <authorList>
            <person name="Corradi N."/>
            <person name="Sedzielewska K."/>
            <person name="Noel J."/>
            <person name="Charron P."/>
            <person name="Farinelli L."/>
            <person name="Marton T."/>
            <person name="Kruger M."/>
            <person name="Pelin A."/>
            <person name="Brachmann A."/>
            <person name="Corradi N."/>
        </authorList>
    </citation>
    <scope>NUCLEOTIDE SEQUENCE [LARGE SCALE GENOMIC DNA]</scope>
    <source>
        <strain evidence="2 3">A1</strain>
    </source>
</reference>
<dbReference type="AlphaFoldDB" id="A0A2N0RAJ2"/>
<dbReference type="VEuPathDB" id="FungiDB:RhiirFUN_000775"/>
<evidence type="ECO:0000313" key="3">
    <source>
        <dbReference type="Proteomes" id="UP000232688"/>
    </source>
</evidence>
<dbReference type="VEuPathDB" id="FungiDB:FUN_005371"/>
<feature type="region of interest" description="Disordered" evidence="1">
    <location>
        <begin position="257"/>
        <end position="276"/>
    </location>
</feature>
<protein>
    <submittedName>
        <fullName evidence="2">Uncharacterized protein</fullName>
    </submittedName>
</protein>
<name>A0A2N0RAJ2_9GLOM</name>